<keyword evidence="3" id="KW-1185">Reference proteome</keyword>
<dbReference type="PANTHER" id="PTHR36930:SF1">
    <property type="entry name" value="MOSC DOMAIN-CONTAINING PROTEIN"/>
    <property type="match status" value="1"/>
</dbReference>
<accession>A0ABP9ENL1</accession>
<dbReference type="RefSeq" id="WP_345334895.1">
    <property type="nucleotide sequence ID" value="NZ_BAABJZ010000023.1"/>
</dbReference>
<evidence type="ECO:0000313" key="2">
    <source>
        <dbReference type="EMBL" id="GAA4883059.1"/>
    </source>
</evidence>
<proteinExistence type="predicted"/>
<comment type="caution">
    <text evidence="2">The sequence shown here is derived from an EMBL/GenBank/DDBJ whole genome shotgun (WGS) entry which is preliminary data.</text>
</comment>
<dbReference type="InterPro" id="IPR011037">
    <property type="entry name" value="Pyrv_Knase-like_insert_dom_sf"/>
</dbReference>
<dbReference type="PROSITE" id="PS51340">
    <property type="entry name" value="MOSC"/>
    <property type="match status" value="1"/>
</dbReference>
<dbReference type="InterPro" id="IPR052716">
    <property type="entry name" value="MOSC_domain"/>
</dbReference>
<organism evidence="2 3">
    <name type="scientific">Ferrimonas pelagia</name>
    <dbReference type="NCBI Taxonomy" id="1177826"/>
    <lineage>
        <taxon>Bacteria</taxon>
        <taxon>Pseudomonadati</taxon>
        <taxon>Pseudomonadota</taxon>
        <taxon>Gammaproteobacteria</taxon>
        <taxon>Alteromonadales</taxon>
        <taxon>Ferrimonadaceae</taxon>
        <taxon>Ferrimonas</taxon>
    </lineage>
</organism>
<dbReference type="SUPFAM" id="SSF50800">
    <property type="entry name" value="PK beta-barrel domain-like"/>
    <property type="match status" value="1"/>
</dbReference>
<reference evidence="3" key="1">
    <citation type="journal article" date="2019" name="Int. J. Syst. Evol. Microbiol.">
        <title>The Global Catalogue of Microorganisms (GCM) 10K type strain sequencing project: providing services to taxonomists for standard genome sequencing and annotation.</title>
        <authorList>
            <consortium name="The Broad Institute Genomics Platform"/>
            <consortium name="The Broad Institute Genome Sequencing Center for Infectious Disease"/>
            <person name="Wu L."/>
            <person name="Ma J."/>
        </authorList>
    </citation>
    <scope>NUCLEOTIDE SEQUENCE [LARGE SCALE GENOMIC DNA]</scope>
    <source>
        <strain evidence="3">JCM 18401</strain>
    </source>
</reference>
<dbReference type="InterPro" id="IPR005302">
    <property type="entry name" value="MoCF_Sase_C"/>
</dbReference>
<dbReference type="Pfam" id="PF03473">
    <property type="entry name" value="MOSC"/>
    <property type="match status" value="1"/>
</dbReference>
<feature type="domain" description="MOSC" evidence="1">
    <location>
        <begin position="23"/>
        <end position="160"/>
    </location>
</feature>
<sequence length="164" mass="17494">MPSPLQNTMNTLPQQGTLEWIGIRPERAAPMHHLSHAQLLAGQGLQGDHFHARAGSPRQITLIQAEHLPVIAALCGKGMIPPEILRRNLVVAGINLLALKGRRFQIGTAELEGTSLCAPCSRMEKALGPGGFNAMRGHGGLCAKVLSTDRIQIGDKVVALPPRA</sequence>
<gene>
    <name evidence="2" type="ORF">GCM10023333_16670</name>
</gene>
<protein>
    <submittedName>
        <fullName evidence="2">MOSC domain-containing protein</fullName>
    </submittedName>
</protein>
<evidence type="ECO:0000313" key="3">
    <source>
        <dbReference type="Proteomes" id="UP001499988"/>
    </source>
</evidence>
<dbReference type="Gene3D" id="2.40.33.20">
    <property type="entry name" value="PK beta-barrel domain-like"/>
    <property type="match status" value="1"/>
</dbReference>
<evidence type="ECO:0000259" key="1">
    <source>
        <dbReference type="PROSITE" id="PS51340"/>
    </source>
</evidence>
<dbReference type="Proteomes" id="UP001499988">
    <property type="component" value="Unassembled WGS sequence"/>
</dbReference>
<dbReference type="PANTHER" id="PTHR36930">
    <property type="entry name" value="METAL-SULFUR CLUSTER BIOSYNTHESIS PROTEINS YUAD-RELATED"/>
    <property type="match status" value="1"/>
</dbReference>
<dbReference type="EMBL" id="BAABJZ010000023">
    <property type="protein sequence ID" value="GAA4883059.1"/>
    <property type="molecule type" value="Genomic_DNA"/>
</dbReference>
<name>A0ABP9ENL1_9GAMM</name>